<feature type="domain" description="MnmC-like methyltransferase" evidence="11">
    <location>
        <begin position="52"/>
        <end position="160"/>
    </location>
</feature>
<keyword evidence="13" id="KW-1185">Reference proteome</keyword>
<protein>
    <submittedName>
        <fullName evidence="12">FAD-dependent 5-carboxymethylaminomethyl-2-thiouridine(34) oxidoreductase MnmC</fullName>
        <ecNumber evidence="12">2.1.1.61</ecNumber>
    </submittedName>
</protein>
<evidence type="ECO:0000256" key="5">
    <source>
        <dbReference type="ARBA" id="ARBA00022691"/>
    </source>
</evidence>
<gene>
    <name evidence="12" type="primary">mnmC</name>
    <name evidence="12" type="ORF">ACFQU0_10945</name>
</gene>
<evidence type="ECO:0000256" key="8">
    <source>
        <dbReference type="ARBA" id="ARBA00023002"/>
    </source>
</evidence>
<reference evidence="13" key="1">
    <citation type="journal article" date="2019" name="Int. J. Syst. Evol. Microbiol.">
        <title>The Global Catalogue of Microorganisms (GCM) 10K type strain sequencing project: providing services to taxonomists for standard genome sequencing and annotation.</title>
        <authorList>
            <consortium name="The Broad Institute Genomics Platform"/>
            <consortium name="The Broad Institute Genome Sequencing Center for Infectious Disease"/>
            <person name="Wu L."/>
            <person name="Ma J."/>
        </authorList>
    </citation>
    <scope>NUCLEOTIDE SEQUENCE [LARGE SCALE GENOMIC DNA]</scope>
    <source>
        <strain evidence="13">CCUG 53903</strain>
    </source>
</reference>
<dbReference type="Pfam" id="PF01266">
    <property type="entry name" value="DAO"/>
    <property type="match status" value="1"/>
</dbReference>
<organism evidence="12 13">
    <name type="scientific">Hydrogenophaga defluvii</name>
    <dbReference type="NCBI Taxonomy" id="249410"/>
    <lineage>
        <taxon>Bacteria</taxon>
        <taxon>Pseudomonadati</taxon>
        <taxon>Pseudomonadota</taxon>
        <taxon>Betaproteobacteria</taxon>
        <taxon>Burkholderiales</taxon>
        <taxon>Comamonadaceae</taxon>
        <taxon>Hydrogenophaga</taxon>
    </lineage>
</organism>
<dbReference type="InterPro" id="IPR036188">
    <property type="entry name" value="FAD/NAD-bd_sf"/>
</dbReference>
<evidence type="ECO:0000256" key="7">
    <source>
        <dbReference type="ARBA" id="ARBA00022827"/>
    </source>
</evidence>
<dbReference type="EC" id="2.1.1.61" evidence="12"/>
<dbReference type="Proteomes" id="UP001596457">
    <property type="component" value="Unassembled WGS sequence"/>
</dbReference>
<evidence type="ECO:0000256" key="3">
    <source>
        <dbReference type="ARBA" id="ARBA00022630"/>
    </source>
</evidence>
<dbReference type="PANTHER" id="PTHR13847">
    <property type="entry name" value="SARCOSINE DEHYDROGENASE-RELATED"/>
    <property type="match status" value="1"/>
</dbReference>
<evidence type="ECO:0000256" key="6">
    <source>
        <dbReference type="ARBA" id="ARBA00022694"/>
    </source>
</evidence>
<evidence type="ECO:0000313" key="12">
    <source>
        <dbReference type="EMBL" id="MFC7460944.1"/>
    </source>
</evidence>
<evidence type="ECO:0000256" key="1">
    <source>
        <dbReference type="ARBA" id="ARBA00022490"/>
    </source>
</evidence>
<keyword evidence="3" id="KW-0285">Flavoprotein</keyword>
<dbReference type="Gene3D" id="3.30.9.10">
    <property type="entry name" value="D-Amino Acid Oxidase, subunit A, domain 2"/>
    <property type="match status" value="1"/>
</dbReference>
<keyword evidence="9" id="KW-0511">Multifunctional enzyme</keyword>
<accession>A0ABW2SCL3</accession>
<dbReference type="PANTHER" id="PTHR13847:SF283">
    <property type="entry name" value="TRNA 5-METHYLAMINOMETHYL-2-THIOURIDINE BIOSYNTHESIS BIFUNCTIONAL PROTEIN MNMC"/>
    <property type="match status" value="1"/>
</dbReference>
<dbReference type="GO" id="GO:0004808">
    <property type="term" value="F:tRNA (5-methylaminomethyl-2-thiouridylate)(34)-methyltransferase activity"/>
    <property type="evidence" value="ECO:0007669"/>
    <property type="project" value="UniProtKB-EC"/>
</dbReference>
<keyword evidence="8" id="KW-0560">Oxidoreductase</keyword>
<keyword evidence="4 12" id="KW-0808">Transferase</keyword>
<dbReference type="Gene3D" id="3.40.50.150">
    <property type="entry name" value="Vaccinia Virus protein VP39"/>
    <property type="match status" value="1"/>
</dbReference>
<dbReference type="Gene3D" id="3.50.50.60">
    <property type="entry name" value="FAD/NAD(P)-binding domain"/>
    <property type="match status" value="1"/>
</dbReference>
<comment type="caution">
    <text evidence="12">The sequence shown here is derived from an EMBL/GenBank/DDBJ whole genome shotgun (WGS) entry which is preliminary data.</text>
</comment>
<dbReference type="NCBIfam" id="TIGR03197">
    <property type="entry name" value="MnmC_Cterm"/>
    <property type="match status" value="1"/>
</dbReference>
<evidence type="ECO:0000256" key="4">
    <source>
        <dbReference type="ARBA" id="ARBA00022679"/>
    </source>
</evidence>
<dbReference type="Pfam" id="PF05430">
    <property type="entry name" value="Methyltransf_30"/>
    <property type="match status" value="1"/>
</dbReference>
<dbReference type="InterPro" id="IPR029063">
    <property type="entry name" value="SAM-dependent_MTases_sf"/>
</dbReference>
<keyword evidence="1" id="KW-0963">Cytoplasm</keyword>
<evidence type="ECO:0000259" key="11">
    <source>
        <dbReference type="Pfam" id="PF05430"/>
    </source>
</evidence>
<evidence type="ECO:0000256" key="9">
    <source>
        <dbReference type="ARBA" id="ARBA00023268"/>
    </source>
</evidence>
<evidence type="ECO:0000313" key="13">
    <source>
        <dbReference type="Proteomes" id="UP001596457"/>
    </source>
</evidence>
<dbReference type="InterPro" id="IPR008471">
    <property type="entry name" value="MnmC-like_methylTransf"/>
</dbReference>
<evidence type="ECO:0000259" key="10">
    <source>
        <dbReference type="Pfam" id="PF01266"/>
    </source>
</evidence>
<name>A0ABW2SCL3_9BURK</name>
<dbReference type="RefSeq" id="WP_382200662.1">
    <property type="nucleotide sequence ID" value="NZ_JBHTBZ010000024.1"/>
</dbReference>
<proteinExistence type="predicted"/>
<keyword evidence="2 12" id="KW-0489">Methyltransferase</keyword>
<feature type="domain" description="FAD dependent oxidoreductase" evidence="10">
    <location>
        <begin position="193"/>
        <end position="545"/>
    </location>
</feature>
<keyword evidence="5" id="KW-0949">S-adenosyl-L-methionine</keyword>
<sequence length="570" mass="61123">MLETRFGLGLNFLATWAAWRDDPHRPRLLHYVATEAHPASAQDLLQAAENWPELAPMAQALAHRWWGLLPGTHRISLDSGQVLLTLGIADGHEWLAHQHFLADTLYLSSIDADHSSGMWAPELMSALARRCRPGAPFATSTGAEPVRASLTAHGFVVETESRRPIEQDSLHGRFAPPWSAHKPLPQRPQLTSAVVIGGGLAGAAMAASLARRGHTVTVLDQAAHPAAGASGLPAGLFGPHLSTDDAWLSQITRAGMRCTWQTLHDYADLDGSWGATGVLEHRVGRGRHWPHANVEAGRDWTRPADPDTLRAVGLPPDAPAWWHERAGWIQPAALVRALLAQPGIQWQGRCHVSTITRTASGWHVCDPTGNTLAETDWLIVAAGPATRTLLAGPLAALRPQGLPLNEVRGQMTGQLHAAQTPRLPRFAINGHGALIPHVPSAEGPAWYCGATFDRSRQTALLDAADDAANLAKLGELLPELGGACANSARAEMSRPWSGVRCTVADRVPLVGPIAPHALPGLWVSTAMGARGLCLALLCGDIAAAWHGHEPLPLDDRLARHLAAQRFMHQL</sequence>
<keyword evidence="7" id="KW-0274">FAD</keyword>
<dbReference type="SUPFAM" id="SSF51905">
    <property type="entry name" value="FAD/NAD(P)-binding domain"/>
    <property type="match status" value="1"/>
</dbReference>
<dbReference type="InterPro" id="IPR006076">
    <property type="entry name" value="FAD-dep_OxRdtase"/>
</dbReference>
<evidence type="ECO:0000256" key="2">
    <source>
        <dbReference type="ARBA" id="ARBA00022603"/>
    </source>
</evidence>
<dbReference type="GO" id="GO:0032259">
    <property type="term" value="P:methylation"/>
    <property type="evidence" value="ECO:0007669"/>
    <property type="project" value="UniProtKB-KW"/>
</dbReference>
<keyword evidence="6" id="KW-0819">tRNA processing</keyword>
<dbReference type="EMBL" id="JBHTBZ010000024">
    <property type="protein sequence ID" value="MFC7460944.1"/>
    <property type="molecule type" value="Genomic_DNA"/>
</dbReference>
<dbReference type="InterPro" id="IPR017610">
    <property type="entry name" value="tRNA_S-uridine_synth_MnmC_C"/>
</dbReference>